<reference evidence="1 2" key="1">
    <citation type="submission" date="2020-03" db="EMBL/GenBank/DDBJ databases">
        <title>Soil Listeria distribution.</title>
        <authorList>
            <person name="Liao J."/>
            <person name="Wiedmann M."/>
        </authorList>
    </citation>
    <scope>NUCLEOTIDE SEQUENCE [LARGE SCALE GENOMIC DNA]</scope>
    <source>
        <strain evidence="1 2">FSL L7-0245</strain>
    </source>
</reference>
<dbReference type="RefSeq" id="WP_185575103.1">
    <property type="nucleotide sequence ID" value="NZ_JAARYH010000001.1"/>
</dbReference>
<dbReference type="Proteomes" id="UP000519573">
    <property type="component" value="Unassembled WGS sequence"/>
</dbReference>
<dbReference type="AlphaFoldDB" id="A0A7X1D467"/>
<gene>
    <name evidence="1" type="ORF">HCB26_00605</name>
</gene>
<evidence type="ECO:0000313" key="1">
    <source>
        <dbReference type="EMBL" id="MBC2165069.1"/>
    </source>
</evidence>
<accession>A0A7X1D467</accession>
<name>A0A7X1D467_9LIST</name>
<evidence type="ECO:0000313" key="2">
    <source>
        <dbReference type="Proteomes" id="UP000519573"/>
    </source>
</evidence>
<comment type="caution">
    <text evidence="1">The sequence shown here is derived from an EMBL/GenBank/DDBJ whole genome shotgun (WGS) entry which is preliminary data.</text>
</comment>
<dbReference type="EMBL" id="JAARYH010000001">
    <property type="protein sequence ID" value="MBC2165069.1"/>
    <property type="molecule type" value="Genomic_DNA"/>
</dbReference>
<sequence length="315" mass="35623">MSPKYDHELQNIQDEIHLIPDSDPYKRFLKLGLNQIKLFEDNKKNNSTVSIRIHSELASGTIDLLSLNTITSGLQKVFSSAINNIKGNANDFGLIPADIANESKLILTNIAPGSFIVMLRDNEPVFSQESIFTEEKSIRNIAVLDDLFKMISTIHTEDEAEKIVENYGVRTLNITKSWFKNMSILDANFEYENLNSEVKYKLDSELIINAEKKLSALKVKKREEPKDITGVLIGVIPTTKQIELRLGKSKKIRVKILDRSLADVNLVTNSTYELPVIRTKIINSAGKEKTIYQANSAYDLELVETDTNNAIRQEH</sequence>
<proteinExistence type="predicted"/>
<protein>
    <submittedName>
        <fullName evidence="1">Uncharacterized protein</fullName>
    </submittedName>
</protein>
<organism evidence="1 2">
    <name type="scientific">Listeria booriae</name>
    <dbReference type="NCBI Taxonomy" id="1552123"/>
    <lineage>
        <taxon>Bacteria</taxon>
        <taxon>Bacillati</taxon>
        <taxon>Bacillota</taxon>
        <taxon>Bacilli</taxon>
        <taxon>Bacillales</taxon>
        <taxon>Listeriaceae</taxon>
        <taxon>Listeria</taxon>
    </lineage>
</organism>